<dbReference type="SUPFAM" id="SSF53187">
    <property type="entry name" value="Zn-dependent exopeptidases"/>
    <property type="match status" value="1"/>
</dbReference>
<dbReference type="RefSeq" id="WP_088385902.1">
    <property type="nucleotide sequence ID" value="NZ_NIOF01000007.1"/>
</dbReference>
<dbReference type="PANTHER" id="PTHR15162">
    <property type="entry name" value="ASPARTOACYLASE"/>
    <property type="match status" value="1"/>
</dbReference>
<reference evidence="6 7" key="1">
    <citation type="journal article" date="2008" name="Int. J. Syst. Evol. Microbiol.">
        <title>Description of Roseateles aquatilis sp. nov. and Roseateles terrae sp. nov., in the class Betaproteobacteria, and emended description of the genus Roseateles.</title>
        <authorList>
            <person name="Gomila M."/>
            <person name="Bowien B."/>
            <person name="Falsen E."/>
            <person name="Moore E.R."/>
            <person name="Lalucat J."/>
        </authorList>
    </citation>
    <scope>NUCLEOTIDE SEQUENCE [LARGE SCALE GENOMIC DNA]</scope>
    <source>
        <strain evidence="6 7">CCUG 48205</strain>
    </source>
</reference>
<protein>
    <recommendedName>
        <fullName evidence="5">Succinylglutamate desuccinylase/Aspartoacylase catalytic domain-containing protein</fullName>
    </recommendedName>
</protein>
<evidence type="ECO:0000313" key="7">
    <source>
        <dbReference type="Proteomes" id="UP000197468"/>
    </source>
</evidence>
<evidence type="ECO:0000256" key="2">
    <source>
        <dbReference type="ARBA" id="ARBA00022723"/>
    </source>
</evidence>
<comment type="caution">
    <text evidence="6">The sequence shown here is derived from an EMBL/GenBank/DDBJ whole genome shotgun (WGS) entry which is preliminary data.</text>
</comment>
<evidence type="ECO:0000313" key="6">
    <source>
        <dbReference type="EMBL" id="OWQ88378.1"/>
    </source>
</evidence>
<dbReference type="PANTHER" id="PTHR15162:SF7">
    <property type="entry name" value="SUCCINYLGLUTAMATE DESUCCINYLASE"/>
    <property type="match status" value="1"/>
</dbReference>
<dbReference type="AlphaFoldDB" id="A0A246J754"/>
<keyword evidence="4" id="KW-0862">Zinc</keyword>
<keyword evidence="3" id="KW-0378">Hydrolase</keyword>
<evidence type="ECO:0000256" key="3">
    <source>
        <dbReference type="ARBA" id="ARBA00022801"/>
    </source>
</evidence>
<dbReference type="GO" id="GO:0016788">
    <property type="term" value="F:hydrolase activity, acting on ester bonds"/>
    <property type="evidence" value="ECO:0007669"/>
    <property type="project" value="InterPro"/>
</dbReference>
<dbReference type="Proteomes" id="UP000197468">
    <property type="component" value="Unassembled WGS sequence"/>
</dbReference>
<dbReference type="OrthoDB" id="6794856at2"/>
<organism evidence="6 7">
    <name type="scientific">Roseateles aquatilis</name>
    <dbReference type="NCBI Taxonomy" id="431061"/>
    <lineage>
        <taxon>Bacteria</taxon>
        <taxon>Pseudomonadati</taxon>
        <taxon>Pseudomonadota</taxon>
        <taxon>Betaproteobacteria</taxon>
        <taxon>Burkholderiales</taxon>
        <taxon>Sphaerotilaceae</taxon>
        <taxon>Roseateles</taxon>
    </lineage>
</organism>
<dbReference type="InterPro" id="IPR050178">
    <property type="entry name" value="AspA/AstE_fam"/>
</dbReference>
<evidence type="ECO:0000256" key="4">
    <source>
        <dbReference type="ARBA" id="ARBA00022833"/>
    </source>
</evidence>
<dbReference type="Gene3D" id="3.40.630.10">
    <property type="entry name" value="Zn peptidases"/>
    <property type="match status" value="1"/>
</dbReference>
<keyword evidence="2" id="KW-0479">Metal-binding</keyword>
<feature type="domain" description="Succinylglutamate desuccinylase/Aspartoacylase catalytic" evidence="5">
    <location>
        <begin position="36"/>
        <end position="142"/>
    </location>
</feature>
<name>A0A246J754_9BURK</name>
<proteinExistence type="predicted"/>
<dbReference type="GO" id="GO:0046872">
    <property type="term" value="F:metal ion binding"/>
    <property type="evidence" value="ECO:0007669"/>
    <property type="project" value="UniProtKB-KW"/>
</dbReference>
<dbReference type="Pfam" id="PF24827">
    <property type="entry name" value="AstE_AspA_cat"/>
    <property type="match status" value="1"/>
</dbReference>
<dbReference type="InterPro" id="IPR055438">
    <property type="entry name" value="AstE_AspA_cat"/>
</dbReference>
<gene>
    <name evidence="6" type="ORF">CDN99_16080</name>
</gene>
<dbReference type="GO" id="GO:0005829">
    <property type="term" value="C:cytosol"/>
    <property type="evidence" value="ECO:0007669"/>
    <property type="project" value="TreeGrafter"/>
</dbReference>
<evidence type="ECO:0000259" key="5">
    <source>
        <dbReference type="Pfam" id="PF24827"/>
    </source>
</evidence>
<sequence length="319" mass="35092">MLDPSDDIELLPPDLRPWRDGGSDVDHVHVRESGRPGPTAMLVALTHGNELCGAIALDWLLRQDVRPLHGRLVLAFANVAAFGRFDPDDPFSSRYLDEDMNRVWDESVLRGPRESRELRRARELAPFIDSADALLDLHSMQEPGAPALTICGMTDKSVPLARAIGQPATLLVDTGHAAGLRLIDRGGFSDPTSPRRAVLVECGAHWEAPSADMAIDVSLRFLRELGMVDADWATSRLRVRTPSRQRLVRVGEGVTALTTGFRFLMPTHHLMVIPQAGTPLAEDAGRQWVTPHDGCVLIMPSRRAGQAGQTMVRLGRYED</sequence>
<dbReference type="EMBL" id="NIOF01000007">
    <property type="protein sequence ID" value="OWQ88378.1"/>
    <property type="molecule type" value="Genomic_DNA"/>
</dbReference>
<keyword evidence="7" id="KW-1185">Reference proteome</keyword>
<evidence type="ECO:0000256" key="1">
    <source>
        <dbReference type="ARBA" id="ARBA00001947"/>
    </source>
</evidence>
<accession>A0A246J754</accession>
<comment type="cofactor">
    <cofactor evidence="1">
        <name>Zn(2+)</name>
        <dbReference type="ChEBI" id="CHEBI:29105"/>
    </cofactor>
</comment>